<proteinExistence type="predicted"/>
<evidence type="ECO:0000256" key="5">
    <source>
        <dbReference type="ARBA" id="ARBA00023136"/>
    </source>
</evidence>
<comment type="caution">
    <text evidence="7">The sequence shown here is derived from an EMBL/GenBank/DDBJ whole genome shotgun (WGS) entry which is preliminary data.</text>
</comment>
<evidence type="ECO:0000256" key="2">
    <source>
        <dbReference type="ARBA" id="ARBA00022475"/>
    </source>
</evidence>
<keyword evidence="5 6" id="KW-0472">Membrane</keyword>
<evidence type="ECO:0000256" key="6">
    <source>
        <dbReference type="SAM" id="Phobius"/>
    </source>
</evidence>
<dbReference type="GO" id="GO:0022857">
    <property type="term" value="F:transmembrane transporter activity"/>
    <property type="evidence" value="ECO:0007669"/>
    <property type="project" value="InterPro"/>
</dbReference>
<keyword evidence="2" id="KW-1003">Cell membrane</keyword>
<dbReference type="Proteomes" id="UP000533641">
    <property type="component" value="Unassembled WGS sequence"/>
</dbReference>
<evidence type="ECO:0000256" key="1">
    <source>
        <dbReference type="ARBA" id="ARBA00004651"/>
    </source>
</evidence>
<gene>
    <name evidence="7" type="ORF">GGE12_006229</name>
</gene>
<comment type="subcellular location">
    <subcellularLocation>
        <location evidence="1">Cell membrane</location>
        <topology evidence="1">Multi-pass membrane protein</topology>
    </subcellularLocation>
</comment>
<evidence type="ECO:0000256" key="4">
    <source>
        <dbReference type="ARBA" id="ARBA00022989"/>
    </source>
</evidence>
<evidence type="ECO:0000313" key="8">
    <source>
        <dbReference type="Proteomes" id="UP000533641"/>
    </source>
</evidence>
<accession>A0A7W6RUY1</accession>
<keyword evidence="3 6" id="KW-0812">Transmembrane</keyword>
<keyword evidence="4 6" id="KW-1133">Transmembrane helix</keyword>
<organism evidence="7 8">
    <name type="scientific">Rhizobium mongolense</name>
    <dbReference type="NCBI Taxonomy" id="57676"/>
    <lineage>
        <taxon>Bacteria</taxon>
        <taxon>Pseudomonadati</taxon>
        <taxon>Pseudomonadota</taxon>
        <taxon>Alphaproteobacteria</taxon>
        <taxon>Hyphomicrobiales</taxon>
        <taxon>Rhizobiaceae</taxon>
        <taxon>Rhizobium/Agrobacterium group</taxon>
        <taxon>Rhizobium</taxon>
    </lineage>
</organism>
<dbReference type="InterPro" id="IPR001851">
    <property type="entry name" value="ABC_transp_permease"/>
</dbReference>
<evidence type="ECO:0000256" key="3">
    <source>
        <dbReference type="ARBA" id="ARBA00022692"/>
    </source>
</evidence>
<feature type="transmembrane region" description="Helical" evidence="6">
    <location>
        <begin position="41"/>
        <end position="60"/>
    </location>
</feature>
<evidence type="ECO:0000313" key="7">
    <source>
        <dbReference type="EMBL" id="MBB4278418.1"/>
    </source>
</evidence>
<protein>
    <submittedName>
        <fullName evidence="7">Uncharacterized protein</fullName>
    </submittedName>
</protein>
<reference evidence="7 8" key="1">
    <citation type="submission" date="2020-08" db="EMBL/GenBank/DDBJ databases">
        <title>Genomic Encyclopedia of Type Strains, Phase IV (KMG-V): Genome sequencing to study the core and pangenomes of soil and plant-associated prokaryotes.</title>
        <authorList>
            <person name="Whitman W."/>
        </authorList>
    </citation>
    <scope>NUCLEOTIDE SEQUENCE [LARGE SCALE GENOMIC DNA]</scope>
    <source>
        <strain evidence="7 8">SEMIA 402</strain>
    </source>
</reference>
<dbReference type="EMBL" id="JACIGM010000018">
    <property type="protein sequence ID" value="MBB4278418.1"/>
    <property type="molecule type" value="Genomic_DNA"/>
</dbReference>
<dbReference type="AlphaFoldDB" id="A0A7W6RUY1"/>
<name>A0A7W6RUY1_9HYPH</name>
<dbReference type="GO" id="GO:0005886">
    <property type="term" value="C:plasma membrane"/>
    <property type="evidence" value="ECO:0007669"/>
    <property type="project" value="UniProtKB-SubCell"/>
</dbReference>
<sequence>MPTFYFGAAAAVSPGSKIRIMKLATSLPGPNGPGTSFFSGGRLLGVFIAAGILAALAGLLQAGRIASIPSSLGQNLIFNAFAAAVLGGVSLNGGRGRLQVHAAVSCCSSSFRMFSFSLTSRRIGSTRRQAGSFLSPCTSARSAELIGLTDKRP</sequence>
<dbReference type="Pfam" id="PF02653">
    <property type="entry name" value="BPD_transp_2"/>
    <property type="match status" value="1"/>
</dbReference>